<accession>A0A2A2TJI2</accession>
<name>A0A2A2TJI2_9CYAN</name>
<organism evidence="1 2">
    <name type="scientific">Brunnivagina elsteri CCALA 953</name>
    <dbReference type="NCBI Taxonomy" id="987040"/>
    <lineage>
        <taxon>Bacteria</taxon>
        <taxon>Bacillati</taxon>
        <taxon>Cyanobacteriota</taxon>
        <taxon>Cyanophyceae</taxon>
        <taxon>Nostocales</taxon>
        <taxon>Calotrichaceae</taxon>
        <taxon>Brunnivagina</taxon>
    </lineage>
</organism>
<dbReference type="Proteomes" id="UP000218238">
    <property type="component" value="Unassembled WGS sequence"/>
</dbReference>
<comment type="caution">
    <text evidence="1">The sequence shown here is derived from an EMBL/GenBank/DDBJ whole genome shotgun (WGS) entry which is preliminary data.</text>
</comment>
<evidence type="ECO:0000313" key="2">
    <source>
        <dbReference type="Proteomes" id="UP000218238"/>
    </source>
</evidence>
<dbReference type="InterPro" id="IPR008775">
    <property type="entry name" value="Phytyl_CoA_dOase-like"/>
</dbReference>
<dbReference type="SUPFAM" id="SSF51197">
    <property type="entry name" value="Clavaminate synthase-like"/>
    <property type="match status" value="1"/>
</dbReference>
<dbReference type="Gene3D" id="2.60.120.620">
    <property type="entry name" value="q2cbj1_9rhob like domain"/>
    <property type="match status" value="1"/>
</dbReference>
<gene>
    <name evidence="1" type="ORF">CK510_11490</name>
</gene>
<proteinExistence type="predicted"/>
<evidence type="ECO:0008006" key="3">
    <source>
        <dbReference type="Google" id="ProtNLM"/>
    </source>
</evidence>
<sequence>MLVFYEYKILKLFIPACVYSLNLTSQEMTEIKDKIFDDILPNYPQKLLLNHFIKAIIKKDLGSFLMTLLQLSKRHFNMERHLDSDMIMQLCQDENLLEKLTAHLGENILLWRSEIWVNYPAKQMIPYWHQDVYPNLVKGKSKNIYAYIALTEVNEHNGFEYIPNIYQEHFRIKITDPFSGNNLFEIPEEIKKIAIPVVLKPGEFVLFTDELMHCSLHNHSGKIRMSLALRFTPSGTEVVQGYTSNYHQPVTLQLKK</sequence>
<reference evidence="1 2" key="1">
    <citation type="submission" date="2017-08" db="EMBL/GenBank/DDBJ databases">
        <title>Draft genome sequence of filamentous cyanobacterium Calothrix elsteri CCALA 953.</title>
        <authorList>
            <person name="Gagunashvili A.N."/>
            <person name="Elster J."/>
            <person name="Andresson O.S."/>
        </authorList>
    </citation>
    <scope>NUCLEOTIDE SEQUENCE [LARGE SCALE GENOMIC DNA]</scope>
    <source>
        <strain evidence="1 2">CCALA 953</strain>
    </source>
</reference>
<dbReference type="AlphaFoldDB" id="A0A2A2TJI2"/>
<dbReference type="GO" id="GO:0016706">
    <property type="term" value="F:2-oxoglutarate-dependent dioxygenase activity"/>
    <property type="evidence" value="ECO:0007669"/>
    <property type="project" value="UniProtKB-ARBA"/>
</dbReference>
<dbReference type="Pfam" id="PF05721">
    <property type="entry name" value="PhyH"/>
    <property type="match status" value="1"/>
</dbReference>
<keyword evidence="2" id="KW-1185">Reference proteome</keyword>
<dbReference type="EMBL" id="NTFS01000103">
    <property type="protein sequence ID" value="PAX55175.1"/>
    <property type="molecule type" value="Genomic_DNA"/>
</dbReference>
<protein>
    <recommendedName>
        <fullName evidence="3">Phytanoyl-CoA dioxygenase</fullName>
    </recommendedName>
</protein>
<evidence type="ECO:0000313" key="1">
    <source>
        <dbReference type="EMBL" id="PAX55175.1"/>
    </source>
</evidence>